<comment type="similarity">
    <text evidence="2">Belongs to the SLC35F solute transporter family.</text>
</comment>
<dbReference type="OrthoDB" id="429955at2759"/>
<keyword evidence="5 8" id="KW-1133">Transmembrane helix</keyword>
<keyword evidence="3" id="KW-0813">Transport</keyword>
<evidence type="ECO:0000256" key="2">
    <source>
        <dbReference type="ARBA" id="ARBA00007863"/>
    </source>
</evidence>
<feature type="region of interest" description="Disordered" evidence="7">
    <location>
        <begin position="52"/>
        <end position="72"/>
    </location>
</feature>
<keyword evidence="4 8" id="KW-0812">Transmembrane</keyword>
<dbReference type="InterPro" id="IPR009262">
    <property type="entry name" value="SLC35_F1/F2/F6"/>
</dbReference>
<evidence type="ECO:0000256" key="6">
    <source>
        <dbReference type="ARBA" id="ARBA00023136"/>
    </source>
</evidence>
<gene>
    <name evidence="9" type="ORF">CROQUDRAFT_713969</name>
</gene>
<evidence type="ECO:0000256" key="4">
    <source>
        <dbReference type="ARBA" id="ARBA00022692"/>
    </source>
</evidence>
<dbReference type="GO" id="GO:0016020">
    <property type="term" value="C:membrane"/>
    <property type="evidence" value="ECO:0007669"/>
    <property type="project" value="UniProtKB-SubCell"/>
</dbReference>
<protein>
    <submittedName>
        <fullName evidence="9">Uncharacterized protein</fullName>
    </submittedName>
</protein>
<accession>A0A9P6NPM6</accession>
<dbReference type="InterPro" id="IPR052221">
    <property type="entry name" value="SLC35F_Transporter"/>
</dbReference>
<feature type="transmembrane region" description="Helical" evidence="8">
    <location>
        <begin position="143"/>
        <end position="163"/>
    </location>
</feature>
<proteinExistence type="inferred from homology"/>
<evidence type="ECO:0000256" key="1">
    <source>
        <dbReference type="ARBA" id="ARBA00004141"/>
    </source>
</evidence>
<keyword evidence="6 8" id="KW-0472">Membrane</keyword>
<keyword evidence="10" id="KW-1185">Reference proteome</keyword>
<evidence type="ECO:0000256" key="8">
    <source>
        <dbReference type="SAM" id="Phobius"/>
    </source>
</evidence>
<dbReference type="AlphaFoldDB" id="A0A9P6NPM6"/>
<organism evidence="9 10">
    <name type="scientific">Cronartium quercuum f. sp. fusiforme G11</name>
    <dbReference type="NCBI Taxonomy" id="708437"/>
    <lineage>
        <taxon>Eukaryota</taxon>
        <taxon>Fungi</taxon>
        <taxon>Dikarya</taxon>
        <taxon>Basidiomycota</taxon>
        <taxon>Pucciniomycotina</taxon>
        <taxon>Pucciniomycetes</taxon>
        <taxon>Pucciniales</taxon>
        <taxon>Coleosporiaceae</taxon>
        <taxon>Cronartium</taxon>
    </lineage>
</organism>
<evidence type="ECO:0000313" key="9">
    <source>
        <dbReference type="EMBL" id="KAG0149367.1"/>
    </source>
</evidence>
<evidence type="ECO:0000256" key="5">
    <source>
        <dbReference type="ARBA" id="ARBA00022989"/>
    </source>
</evidence>
<dbReference type="EMBL" id="MU167228">
    <property type="protein sequence ID" value="KAG0149367.1"/>
    <property type="molecule type" value="Genomic_DNA"/>
</dbReference>
<evidence type="ECO:0000313" key="10">
    <source>
        <dbReference type="Proteomes" id="UP000886653"/>
    </source>
</evidence>
<dbReference type="PANTHER" id="PTHR14233:SF4">
    <property type="entry name" value="SOLUTE CARRIER FAMILY 35 MEMBER F2"/>
    <property type="match status" value="1"/>
</dbReference>
<comment type="caution">
    <text evidence="9">The sequence shown here is derived from an EMBL/GenBank/DDBJ whole genome shotgun (WGS) entry which is preliminary data.</text>
</comment>
<dbReference type="PANTHER" id="PTHR14233">
    <property type="entry name" value="DUF914-RELATED"/>
    <property type="match status" value="1"/>
</dbReference>
<dbReference type="GO" id="GO:0022857">
    <property type="term" value="F:transmembrane transporter activity"/>
    <property type="evidence" value="ECO:0007669"/>
    <property type="project" value="InterPro"/>
</dbReference>
<reference evidence="9" key="1">
    <citation type="submission" date="2013-11" db="EMBL/GenBank/DDBJ databases">
        <title>Genome sequence of the fusiform rust pathogen reveals effectors for host alternation and coevolution with pine.</title>
        <authorList>
            <consortium name="DOE Joint Genome Institute"/>
            <person name="Smith K."/>
            <person name="Pendleton A."/>
            <person name="Kubisiak T."/>
            <person name="Anderson C."/>
            <person name="Salamov A."/>
            <person name="Aerts A."/>
            <person name="Riley R."/>
            <person name="Clum A."/>
            <person name="Lindquist E."/>
            <person name="Ence D."/>
            <person name="Campbell M."/>
            <person name="Kronenberg Z."/>
            <person name="Feau N."/>
            <person name="Dhillon B."/>
            <person name="Hamelin R."/>
            <person name="Burleigh J."/>
            <person name="Smith J."/>
            <person name="Yandell M."/>
            <person name="Nelson C."/>
            <person name="Grigoriev I."/>
            <person name="Davis J."/>
        </authorList>
    </citation>
    <scope>NUCLEOTIDE SEQUENCE</scope>
    <source>
        <strain evidence="9">G11</strain>
    </source>
</reference>
<evidence type="ECO:0000256" key="7">
    <source>
        <dbReference type="SAM" id="MobiDB-lite"/>
    </source>
</evidence>
<sequence>MVYTYTAGHTDCKRRKMASPDHMRLASVQAAERSGVDLNSTLLSEAQAQAFATDHDPDTKSSPSFLHPPLSENRQHGETAVVWTQGWAEWKRTLSLWSQKTFTTRFWLVTLAGQFVSVCITSTNVETTELINRGWAIPTTQTFFLYLTLCAVYTPLTIWKYGFKDWFKMLWTDGYKYLILAAFDVEGNYAVIKAYQYTDLLSAELLGCLTSIADAWATPVCMIGAALLIGNRYHWTQYLGVTICIAGLGLLVLSDYKTDKNYPARNKALGDGLMLIGATLYAMSNVLQEYMVRKRPLYEVIGQIGFWGTIINGIQAAALEHSIWADQTWNGPTIGILVGYTISMLCLYTVAPLIFRLASSPFYNISILTSDFYGLIFGFGLYHYEPYWLYFVAYILTLAGLMVYFSWQKPESQGNCDVVSRGRQREVETLAQAEGRSIRIAGV</sequence>
<feature type="transmembrane region" description="Helical" evidence="8">
    <location>
        <begin position="235"/>
        <end position="256"/>
    </location>
</feature>
<feature type="transmembrane region" description="Helical" evidence="8">
    <location>
        <begin position="205"/>
        <end position="229"/>
    </location>
</feature>
<feature type="transmembrane region" description="Helical" evidence="8">
    <location>
        <begin position="334"/>
        <end position="355"/>
    </location>
</feature>
<dbReference type="Proteomes" id="UP000886653">
    <property type="component" value="Unassembled WGS sequence"/>
</dbReference>
<feature type="transmembrane region" description="Helical" evidence="8">
    <location>
        <begin position="268"/>
        <end position="287"/>
    </location>
</feature>
<name>A0A9P6NPM6_9BASI</name>
<dbReference type="Pfam" id="PF06027">
    <property type="entry name" value="SLC35F"/>
    <property type="match status" value="1"/>
</dbReference>
<feature type="transmembrane region" description="Helical" evidence="8">
    <location>
        <begin position="362"/>
        <end position="382"/>
    </location>
</feature>
<comment type="subcellular location">
    <subcellularLocation>
        <location evidence="1">Membrane</location>
        <topology evidence="1">Multi-pass membrane protein</topology>
    </subcellularLocation>
</comment>
<feature type="transmembrane region" description="Helical" evidence="8">
    <location>
        <begin position="388"/>
        <end position="407"/>
    </location>
</feature>
<evidence type="ECO:0000256" key="3">
    <source>
        <dbReference type="ARBA" id="ARBA00022448"/>
    </source>
</evidence>